<evidence type="ECO:0000256" key="1">
    <source>
        <dbReference type="ARBA" id="ARBA00008675"/>
    </source>
</evidence>
<keyword evidence="5 7" id="KW-0143">Chaperone</keyword>
<keyword evidence="10" id="KW-0378">Hydrolase</keyword>
<reference evidence="11" key="1">
    <citation type="submission" date="2023-07" db="EMBL/GenBank/DDBJ databases">
        <title>Molecular identification of indigenous halophilic bacteria isolated from red sea cost, biodegradation of synthetic dyes and assessment of degraded metabolite toxicity.</title>
        <authorList>
            <person name="Chaieb K."/>
            <person name="Altayb H.N."/>
        </authorList>
    </citation>
    <scope>NUCLEOTIDE SEQUENCE [LARGE SCALE GENOMIC DNA]</scope>
    <source>
        <strain evidence="11">K20</strain>
    </source>
</reference>
<evidence type="ECO:0000256" key="2">
    <source>
        <dbReference type="ARBA" id="ARBA00022737"/>
    </source>
</evidence>
<keyword evidence="10" id="KW-0645">Protease</keyword>
<dbReference type="EMBL" id="JAIWIU010000084">
    <property type="protein sequence ID" value="MCA2017030.1"/>
    <property type="molecule type" value="Genomic_DNA"/>
</dbReference>
<dbReference type="Pfam" id="PF10431">
    <property type="entry name" value="ClpB_D2-small"/>
    <property type="match status" value="1"/>
</dbReference>
<dbReference type="SMART" id="SM01086">
    <property type="entry name" value="ClpB_D2-small"/>
    <property type="match status" value="1"/>
</dbReference>
<dbReference type="SUPFAM" id="SSF81923">
    <property type="entry name" value="Double Clp-N motif"/>
    <property type="match status" value="1"/>
</dbReference>
<dbReference type="InterPro" id="IPR028299">
    <property type="entry name" value="ClpA/B_CS2"/>
</dbReference>
<proteinExistence type="inferred from homology"/>
<dbReference type="InterPro" id="IPR013461">
    <property type="entry name" value="ClpA"/>
</dbReference>
<dbReference type="InterPro" id="IPR003959">
    <property type="entry name" value="ATPase_AAA_core"/>
</dbReference>
<feature type="domain" description="Clp R" evidence="9">
    <location>
        <begin position="1"/>
        <end position="145"/>
    </location>
</feature>
<sequence>MLNKELESSLNGAFARARDKRHEFMTVEHLLLALLENDAAKEALVACQADIDTLRRELDTFIDQTTPLIPDNDETRETQPTLSFQRVLQRAVFHVQSSGRSEVTGANVLVAIFSEQESHAAYLLKKNDISRLDIVNYISHGITKASSSSDDSAPDSFGTESSEEMGSDERLESFASNLNQLAKQGQIDPLIGRDKELERTIQVLCRRRKNNPLLVGEAGVGKTAIAEGLAWRIVEGSVPEVIKDSVIYSLDIGSLLAGTKYRGDFEKRFKSILKQLEKEKDAILFIDEIHTIIGAGAASGGQVDAANLIKPLLSSGKLRCIGSTTYQEYSNIFEKERALARRFQKIDVVEPSLDDTTKILMGLKPKYEAHHDVRYTNKALRAAVELSAKYINERHLPDKAIDVIDEAGARVRLLPVSKRKKTVGVSEIEAMVAKMARIPEKSVSSSDKDILKNLDRKMKMLVFGQDNAIEVLSESIKLTRAGLGSDNRPVGSFLFAGPTGVGKTEVTVQLAKLLGIELLRFDMSEYGERHSVSRLIGAPPGYVGYDQGGLLTDAVIKNPHSVVLLDEIEKAHPDIFNLLLQVMDNGTLTDNNGRKADFRNVILVMTTNAGVAETVKKSIGLIQQDHSHDALSEIKKVFTPEFRNRLDHIIWFNSLDERVIAQVVDKFIVELQAQLDVRGVSLEVSEDARHWLAIRGYDREMGARPMGRVIQDKLKKPLANELLFGSLVDGGTVKVELDGDELKFEYLGSKEEAQVE</sequence>
<evidence type="ECO:0000256" key="4">
    <source>
        <dbReference type="ARBA" id="ARBA00022840"/>
    </source>
</evidence>
<name>A0ABS7YRX3_9VIBR</name>
<comment type="similarity">
    <text evidence="1 7">Belongs to the ClpA/ClpB family.</text>
</comment>
<dbReference type="Pfam" id="PF02861">
    <property type="entry name" value="Clp_N"/>
    <property type="match status" value="1"/>
</dbReference>
<keyword evidence="4 7" id="KW-0067">ATP-binding</keyword>
<dbReference type="InterPro" id="IPR001270">
    <property type="entry name" value="ClpA/B"/>
</dbReference>
<dbReference type="CDD" id="cd19499">
    <property type="entry name" value="RecA-like_ClpB_Hsp104-like"/>
    <property type="match status" value="1"/>
</dbReference>
<evidence type="ECO:0000313" key="10">
    <source>
        <dbReference type="EMBL" id="MCA2017030.1"/>
    </source>
</evidence>
<feature type="compositionally biased region" description="Low complexity" evidence="8">
    <location>
        <begin position="145"/>
        <end position="156"/>
    </location>
</feature>
<dbReference type="EC" id="3.4.21.92" evidence="10"/>
<dbReference type="Pfam" id="PF07724">
    <property type="entry name" value="AAA_2"/>
    <property type="match status" value="1"/>
</dbReference>
<keyword evidence="3 7" id="KW-0547">Nucleotide-binding</keyword>
<dbReference type="SUPFAM" id="SSF52540">
    <property type="entry name" value="P-loop containing nucleoside triphosphate hydrolases"/>
    <property type="match status" value="2"/>
</dbReference>
<dbReference type="Pfam" id="PF17871">
    <property type="entry name" value="AAA_lid_9"/>
    <property type="match status" value="1"/>
</dbReference>
<dbReference type="InterPro" id="IPR004176">
    <property type="entry name" value="Clp_R_N"/>
</dbReference>
<evidence type="ECO:0000256" key="3">
    <source>
        <dbReference type="ARBA" id="ARBA00022741"/>
    </source>
</evidence>
<dbReference type="InterPro" id="IPR018368">
    <property type="entry name" value="ClpA/B_CS1"/>
</dbReference>
<dbReference type="InterPro" id="IPR003593">
    <property type="entry name" value="AAA+_ATPase"/>
</dbReference>
<gene>
    <name evidence="10" type="primary">clpA</name>
    <name evidence="10" type="ORF">LDJ79_12970</name>
</gene>
<dbReference type="PRINTS" id="PR00300">
    <property type="entry name" value="CLPPROTEASEA"/>
</dbReference>
<dbReference type="InterPro" id="IPR036628">
    <property type="entry name" value="Clp_N_dom_sf"/>
</dbReference>
<dbReference type="NCBIfam" id="TIGR02639">
    <property type="entry name" value="ClpA"/>
    <property type="match status" value="1"/>
</dbReference>
<dbReference type="Gene3D" id="3.40.50.300">
    <property type="entry name" value="P-loop containing nucleotide triphosphate hydrolases"/>
    <property type="match status" value="2"/>
</dbReference>
<dbReference type="GO" id="GO:0006508">
    <property type="term" value="P:proteolysis"/>
    <property type="evidence" value="ECO:0007669"/>
    <property type="project" value="UniProtKB-KW"/>
</dbReference>
<dbReference type="GO" id="GO:0005524">
    <property type="term" value="F:ATP binding"/>
    <property type="evidence" value="ECO:0007669"/>
    <property type="project" value="UniProtKB-KW"/>
</dbReference>
<dbReference type="InterPro" id="IPR050130">
    <property type="entry name" value="ClpA_ClpB"/>
</dbReference>
<evidence type="ECO:0000256" key="8">
    <source>
        <dbReference type="SAM" id="MobiDB-lite"/>
    </source>
</evidence>
<dbReference type="RefSeq" id="WP_068713335.1">
    <property type="nucleotide sequence ID" value="NZ_AP014635.1"/>
</dbReference>
<organism evidence="10 11">
    <name type="scientific">Vibrio tritonius</name>
    <dbReference type="NCBI Taxonomy" id="1435069"/>
    <lineage>
        <taxon>Bacteria</taxon>
        <taxon>Pseudomonadati</taxon>
        <taxon>Pseudomonadota</taxon>
        <taxon>Gammaproteobacteria</taxon>
        <taxon>Vibrionales</taxon>
        <taxon>Vibrionaceae</taxon>
        <taxon>Vibrio</taxon>
    </lineage>
</organism>
<dbReference type="InterPro" id="IPR019489">
    <property type="entry name" value="Clp_ATPase_C"/>
</dbReference>
<feature type="region of interest" description="Disordered" evidence="8">
    <location>
        <begin position="144"/>
        <end position="170"/>
    </location>
</feature>
<dbReference type="Proteomes" id="UP001199044">
    <property type="component" value="Unassembled WGS sequence"/>
</dbReference>
<evidence type="ECO:0000256" key="7">
    <source>
        <dbReference type="RuleBase" id="RU004432"/>
    </source>
</evidence>
<dbReference type="SMART" id="SM00382">
    <property type="entry name" value="AAA"/>
    <property type="match status" value="2"/>
</dbReference>
<dbReference type="PROSITE" id="PS51903">
    <property type="entry name" value="CLP_R"/>
    <property type="match status" value="1"/>
</dbReference>
<evidence type="ECO:0000256" key="5">
    <source>
        <dbReference type="ARBA" id="ARBA00023186"/>
    </source>
</evidence>
<accession>A0ABS7YRX3</accession>
<dbReference type="NCBIfam" id="NF008263">
    <property type="entry name" value="PRK11034.1"/>
    <property type="match status" value="1"/>
</dbReference>
<evidence type="ECO:0000313" key="11">
    <source>
        <dbReference type="Proteomes" id="UP001199044"/>
    </source>
</evidence>
<comment type="caution">
    <text evidence="10">The sequence shown here is derived from an EMBL/GenBank/DDBJ whole genome shotgun (WGS) entry which is preliminary data.</text>
</comment>
<dbReference type="PANTHER" id="PTHR11638">
    <property type="entry name" value="ATP-DEPENDENT CLP PROTEASE"/>
    <property type="match status" value="1"/>
</dbReference>
<dbReference type="PANTHER" id="PTHR11638:SF111">
    <property type="entry name" value="ATP-DEPENDENT CLP PROTEASE ATP-BINDING SUBUNIT CLPA"/>
    <property type="match status" value="1"/>
</dbReference>
<evidence type="ECO:0000256" key="6">
    <source>
        <dbReference type="PROSITE-ProRule" id="PRU01251"/>
    </source>
</evidence>
<dbReference type="CDD" id="cd00009">
    <property type="entry name" value="AAA"/>
    <property type="match status" value="1"/>
</dbReference>
<dbReference type="InterPro" id="IPR027417">
    <property type="entry name" value="P-loop_NTPase"/>
</dbReference>
<keyword evidence="2 6" id="KW-0677">Repeat</keyword>
<dbReference type="PROSITE" id="PS00870">
    <property type="entry name" value="CLPAB_1"/>
    <property type="match status" value="1"/>
</dbReference>
<evidence type="ECO:0000259" key="9">
    <source>
        <dbReference type="PROSITE" id="PS51903"/>
    </source>
</evidence>
<protein>
    <submittedName>
        <fullName evidence="10">ATP-dependent Clp protease ATP-binding subunit ClpA</fullName>
        <ecNumber evidence="10">3.4.21.92</ecNumber>
    </submittedName>
</protein>
<dbReference type="InterPro" id="IPR041546">
    <property type="entry name" value="ClpA/ClpB_AAA_lid"/>
</dbReference>
<dbReference type="GO" id="GO:0004252">
    <property type="term" value="F:serine-type endopeptidase activity"/>
    <property type="evidence" value="ECO:0007669"/>
    <property type="project" value="UniProtKB-EC"/>
</dbReference>
<dbReference type="PROSITE" id="PS00871">
    <property type="entry name" value="CLPAB_2"/>
    <property type="match status" value="1"/>
</dbReference>
<dbReference type="Pfam" id="PF00004">
    <property type="entry name" value="AAA"/>
    <property type="match status" value="1"/>
</dbReference>
<dbReference type="Gene3D" id="1.10.1780.10">
    <property type="entry name" value="Clp, N-terminal domain"/>
    <property type="match status" value="1"/>
</dbReference>
<keyword evidence="11" id="KW-1185">Reference proteome</keyword>
<dbReference type="Gene3D" id="1.10.8.60">
    <property type="match status" value="2"/>
</dbReference>